<protein>
    <submittedName>
        <fullName evidence="4">MCE family protein</fullName>
    </submittedName>
</protein>
<feature type="transmembrane region" description="Helical" evidence="2">
    <location>
        <begin position="20"/>
        <end position="40"/>
    </location>
</feature>
<feature type="domain" description="Mce/MlaD" evidence="3">
    <location>
        <begin position="48"/>
        <end position="113"/>
    </location>
</feature>
<organism evidence="4 5">
    <name type="scientific">Pseudoduganella guangdongensis</name>
    <dbReference type="NCBI Taxonomy" id="2692179"/>
    <lineage>
        <taxon>Bacteria</taxon>
        <taxon>Pseudomonadati</taxon>
        <taxon>Pseudomonadota</taxon>
        <taxon>Betaproteobacteria</taxon>
        <taxon>Burkholderiales</taxon>
        <taxon>Oxalobacteraceae</taxon>
        <taxon>Telluria group</taxon>
        <taxon>Pseudoduganella</taxon>
    </lineage>
</organism>
<reference evidence="4 5" key="1">
    <citation type="submission" date="2019-12" db="EMBL/GenBank/DDBJ databases">
        <title>Novel species isolated from a subtropical stream in China.</title>
        <authorList>
            <person name="Lu H."/>
        </authorList>
    </citation>
    <scope>NUCLEOTIDE SEQUENCE [LARGE SCALE GENOMIC DNA]</scope>
    <source>
        <strain evidence="4 5">DS3</strain>
    </source>
</reference>
<name>A0A6N9HHI9_9BURK</name>
<keyword evidence="2" id="KW-1133">Transmembrane helix</keyword>
<comment type="caution">
    <text evidence="4">The sequence shown here is derived from an EMBL/GenBank/DDBJ whole genome shotgun (WGS) entry which is preliminary data.</text>
</comment>
<accession>A0A6N9HHI9</accession>
<keyword evidence="1" id="KW-0175">Coiled coil</keyword>
<sequence length="318" mass="33884">MNETNNPPAPAPIHNAEAKAVALLVLLVALVLGAIMYLMYARGAFEPTQRLVLTADDSEGVSVGMDVTFAGFPIGRVQRIELAQDGKARILIDVPKKDAHWLRASSIFTLEKSLVGGAKLRAFTGIPTDPPLAEGAERALLVGDMAAEIPRLLQTAKDLLSNLAALTAEESALGTSLRNVQGVTEKLNGPGGALGLLAGEDQKARELLRNANSLVLKADSLVGNADKRVFGDKGLANDTQAAVQQLNALLADARTSLKKLDAVLVEAQAVGANTRAATEDLGALRAEVDANLRKIEQMINELNRKWPFKRNEPEIRLP</sequence>
<evidence type="ECO:0000313" key="5">
    <source>
        <dbReference type="Proteomes" id="UP000448575"/>
    </source>
</evidence>
<feature type="coiled-coil region" evidence="1">
    <location>
        <begin position="243"/>
        <end position="305"/>
    </location>
</feature>
<evidence type="ECO:0000256" key="2">
    <source>
        <dbReference type="SAM" id="Phobius"/>
    </source>
</evidence>
<keyword evidence="2" id="KW-0472">Membrane</keyword>
<dbReference type="InterPro" id="IPR003399">
    <property type="entry name" value="Mce/MlaD"/>
</dbReference>
<dbReference type="EMBL" id="WWCJ01000008">
    <property type="protein sequence ID" value="MYN03034.1"/>
    <property type="molecule type" value="Genomic_DNA"/>
</dbReference>
<dbReference type="Pfam" id="PF02470">
    <property type="entry name" value="MlaD"/>
    <property type="match status" value="1"/>
</dbReference>
<evidence type="ECO:0000256" key="1">
    <source>
        <dbReference type="SAM" id="Coils"/>
    </source>
</evidence>
<evidence type="ECO:0000259" key="3">
    <source>
        <dbReference type="Pfam" id="PF02470"/>
    </source>
</evidence>
<evidence type="ECO:0000313" key="4">
    <source>
        <dbReference type="EMBL" id="MYN03034.1"/>
    </source>
</evidence>
<dbReference type="AlphaFoldDB" id="A0A6N9HHI9"/>
<dbReference type="PANTHER" id="PTHR33371:SF4">
    <property type="entry name" value="INTERMEMBRANE PHOSPHOLIPID TRANSPORT SYSTEM BINDING PROTEIN MLAD"/>
    <property type="match status" value="1"/>
</dbReference>
<keyword evidence="2" id="KW-0812">Transmembrane</keyword>
<dbReference type="RefSeq" id="WP_161026011.1">
    <property type="nucleotide sequence ID" value="NZ_WWCJ01000008.1"/>
</dbReference>
<keyword evidence="5" id="KW-1185">Reference proteome</keyword>
<dbReference type="PANTHER" id="PTHR33371">
    <property type="entry name" value="INTERMEMBRANE PHOSPHOLIPID TRANSPORT SYSTEM BINDING PROTEIN MLAD-RELATED"/>
    <property type="match status" value="1"/>
</dbReference>
<dbReference type="InterPro" id="IPR052336">
    <property type="entry name" value="MlaD_Phospholipid_Transporter"/>
</dbReference>
<gene>
    <name evidence="4" type="ORF">GTP41_13070</name>
</gene>
<proteinExistence type="predicted"/>
<dbReference type="Proteomes" id="UP000448575">
    <property type="component" value="Unassembled WGS sequence"/>
</dbReference>